<proteinExistence type="predicted"/>
<dbReference type="SMART" id="SM00257">
    <property type="entry name" value="LysM"/>
    <property type="match status" value="1"/>
</dbReference>
<dbReference type="Gene3D" id="3.10.350.10">
    <property type="entry name" value="LysM domain"/>
    <property type="match status" value="1"/>
</dbReference>
<dbReference type="PROSITE" id="PS51782">
    <property type="entry name" value="LYSM"/>
    <property type="match status" value="1"/>
</dbReference>
<gene>
    <name evidence="2" type="ORF">SAMN04488502_11045</name>
</gene>
<reference evidence="2 3" key="1">
    <citation type="submission" date="2016-10" db="EMBL/GenBank/DDBJ databases">
        <authorList>
            <person name="de Groot N.N."/>
        </authorList>
    </citation>
    <scope>NUCLEOTIDE SEQUENCE [LARGE SCALE GENOMIC DNA]</scope>
    <source>
        <strain evidence="2 3">DSM 1736</strain>
    </source>
</reference>
<dbReference type="SUPFAM" id="SSF54106">
    <property type="entry name" value="LysM domain"/>
    <property type="match status" value="1"/>
</dbReference>
<feature type="domain" description="LysM" evidence="1">
    <location>
        <begin position="32"/>
        <end position="83"/>
    </location>
</feature>
<accession>A0A1G9XTW4</accession>
<organism evidence="2 3">
    <name type="scientific">Dendrosporobacter quercicolus</name>
    <dbReference type="NCBI Taxonomy" id="146817"/>
    <lineage>
        <taxon>Bacteria</taxon>
        <taxon>Bacillati</taxon>
        <taxon>Bacillota</taxon>
        <taxon>Negativicutes</taxon>
        <taxon>Selenomonadales</taxon>
        <taxon>Sporomusaceae</taxon>
        <taxon>Dendrosporobacter</taxon>
    </lineage>
</organism>
<dbReference type="EMBL" id="FNHB01000010">
    <property type="protein sequence ID" value="SDN00247.1"/>
    <property type="molecule type" value="Genomic_DNA"/>
</dbReference>
<dbReference type="RefSeq" id="WP_173812941.1">
    <property type="nucleotide sequence ID" value="NZ_FNHB01000010.1"/>
</dbReference>
<dbReference type="InterPro" id="IPR036779">
    <property type="entry name" value="LysM_dom_sf"/>
</dbReference>
<evidence type="ECO:0000313" key="3">
    <source>
        <dbReference type="Proteomes" id="UP000214880"/>
    </source>
</evidence>
<evidence type="ECO:0000313" key="2">
    <source>
        <dbReference type="EMBL" id="SDN00247.1"/>
    </source>
</evidence>
<dbReference type="CDD" id="cd00118">
    <property type="entry name" value="LysM"/>
    <property type="match status" value="1"/>
</dbReference>
<protein>
    <submittedName>
        <fullName evidence="2">LysM domain-containing protein</fullName>
    </submittedName>
</protein>
<dbReference type="AlphaFoldDB" id="A0A1G9XTW4"/>
<dbReference type="STRING" id="146817.SAMN04488502_11045"/>
<sequence>MKLILGIMLILAVWSVMPLASSNDYLGANHYTVINVQAGDSVWIIAAKFVSDKEDIRYLVTAIREVNKLNSNARIYPGQQLKIPVPPVK</sequence>
<dbReference type="Pfam" id="PF01476">
    <property type="entry name" value="LysM"/>
    <property type="match status" value="1"/>
</dbReference>
<dbReference type="InterPro" id="IPR018392">
    <property type="entry name" value="LysM"/>
</dbReference>
<keyword evidence="3" id="KW-1185">Reference proteome</keyword>
<evidence type="ECO:0000259" key="1">
    <source>
        <dbReference type="PROSITE" id="PS51782"/>
    </source>
</evidence>
<name>A0A1G9XTW4_9FIRM</name>
<dbReference type="Proteomes" id="UP000214880">
    <property type="component" value="Unassembled WGS sequence"/>
</dbReference>